<dbReference type="GO" id="GO:0004497">
    <property type="term" value="F:monooxygenase activity"/>
    <property type="evidence" value="ECO:0007669"/>
    <property type="project" value="UniProtKB-ARBA"/>
</dbReference>
<feature type="domain" description="Rieske" evidence="9">
    <location>
        <begin position="84"/>
        <end position="194"/>
    </location>
</feature>
<evidence type="ECO:0000256" key="1">
    <source>
        <dbReference type="ARBA" id="ARBA00008751"/>
    </source>
</evidence>
<dbReference type="GO" id="GO:0051213">
    <property type="term" value="F:dioxygenase activity"/>
    <property type="evidence" value="ECO:0007669"/>
    <property type="project" value="UniProtKB-KW"/>
</dbReference>
<dbReference type="PROSITE" id="PS51296">
    <property type="entry name" value="RIESKE"/>
    <property type="match status" value="1"/>
</dbReference>
<keyword evidence="5" id="KW-0560">Oxidoreductase</keyword>
<dbReference type="InterPro" id="IPR036922">
    <property type="entry name" value="Rieske_2Fe-2S_sf"/>
</dbReference>
<evidence type="ECO:0000313" key="11">
    <source>
        <dbReference type="Proteomes" id="UP000194218"/>
    </source>
</evidence>
<sequence>MDFRRDCPAGAARIPAFRSAFTLRDFHYRRLRNAQHLYPVMGFSRRRGSVSFGVDGSVRAVGRRAFIDDDVLGDEFDRVFHPSWQLLGFADEVREPGDYIVRTLGRDEVVVMRGEDGVVRALHNSCTHRGTRLCRASLGNAAHLRCSYHGWTFANDGRLVGVPALRSAYPADFDPGGHGLPTARVEDRRGFLFATWDAGAPGLDEYLGEIGWYLDAFLDCGAGRWEVWGPPQRVRTRGNWKIPTDNFAGDGYHMRTTHQIALQQGIYGDTLADGTRGRSGTDLVAVNIATPGGHSVRAGYVVESGRSIDDRDLAAPEFPGYPPERWADLAAAQTPEQVRFTSHCEVAHGVLFPNTVFLSVAHDRAVGEDTDPLTRFLVVRTHVPISARETECLYWTLVPTAMDPEWRQRSYRFQARTQSAGGILFEMDDFENFARIDAALARSAPDRGAPVDLSLGADRGVVAKDFPGPARAEVGTLSEHNQRAFYRRWAELMGELP</sequence>
<protein>
    <recommendedName>
        <fullName evidence="9">Rieske domain-containing protein</fullName>
    </recommendedName>
</protein>
<dbReference type="GO" id="GO:0016705">
    <property type="term" value="F:oxidoreductase activity, acting on paired donors, with incorporation or reduction of molecular oxygen"/>
    <property type="evidence" value="ECO:0007669"/>
    <property type="project" value="UniProtKB-ARBA"/>
</dbReference>
<dbReference type="Proteomes" id="UP000194218">
    <property type="component" value="Chromosome"/>
</dbReference>
<dbReference type="SUPFAM" id="SSF55961">
    <property type="entry name" value="Bet v1-like"/>
    <property type="match status" value="1"/>
</dbReference>
<dbReference type="Pfam" id="PF00848">
    <property type="entry name" value="Ring_hydroxyl_A"/>
    <property type="match status" value="1"/>
</dbReference>
<reference evidence="10 11" key="1">
    <citation type="submission" date="2017-05" db="EMBL/GenBank/DDBJ databases">
        <title>Complete genome sequence of Streptomyces sp. SCSIO 03032 revealed the diverse biosynthetic pathways for its bioactive secondary metabolites.</title>
        <authorList>
            <person name="Ma L."/>
            <person name="Zhu Y."/>
            <person name="Zhang W."/>
            <person name="Zhang G."/>
            <person name="Tian X."/>
            <person name="Zhang S."/>
            <person name="Zhang C."/>
        </authorList>
    </citation>
    <scope>NUCLEOTIDE SEQUENCE [LARGE SCALE GENOMIC DNA]</scope>
    <source>
        <strain evidence="10 11">SCSIO 03032</strain>
    </source>
</reference>
<dbReference type="KEGG" id="smao:CAG99_20095"/>
<evidence type="ECO:0000256" key="5">
    <source>
        <dbReference type="ARBA" id="ARBA00023002"/>
    </source>
</evidence>
<keyword evidence="6" id="KW-0408">Iron</keyword>
<dbReference type="GO" id="GO:0005506">
    <property type="term" value="F:iron ion binding"/>
    <property type="evidence" value="ECO:0007669"/>
    <property type="project" value="InterPro"/>
</dbReference>
<gene>
    <name evidence="10" type="ORF">CAG99_20095</name>
</gene>
<keyword evidence="3" id="KW-0479">Metal-binding</keyword>
<keyword evidence="4" id="KW-0223">Dioxygenase</keyword>
<dbReference type="Gene3D" id="2.102.10.10">
    <property type="entry name" value="Rieske [2Fe-2S] iron-sulphur domain"/>
    <property type="match status" value="1"/>
</dbReference>
<dbReference type="SUPFAM" id="SSF50022">
    <property type="entry name" value="ISP domain"/>
    <property type="match status" value="1"/>
</dbReference>
<dbReference type="Pfam" id="PF00355">
    <property type="entry name" value="Rieske"/>
    <property type="match status" value="1"/>
</dbReference>
<keyword evidence="11" id="KW-1185">Reference proteome</keyword>
<evidence type="ECO:0000259" key="9">
    <source>
        <dbReference type="PROSITE" id="PS51296"/>
    </source>
</evidence>
<evidence type="ECO:0000256" key="3">
    <source>
        <dbReference type="ARBA" id="ARBA00022723"/>
    </source>
</evidence>
<dbReference type="GO" id="GO:0051537">
    <property type="term" value="F:2 iron, 2 sulfur cluster binding"/>
    <property type="evidence" value="ECO:0007669"/>
    <property type="project" value="UniProtKB-KW"/>
</dbReference>
<dbReference type="InterPro" id="IPR015881">
    <property type="entry name" value="ARHD_Rieske_2Fe_2S"/>
</dbReference>
<dbReference type="PANTHER" id="PTHR43756">
    <property type="entry name" value="CHOLINE MONOOXYGENASE, CHLOROPLASTIC"/>
    <property type="match status" value="1"/>
</dbReference>
<dbReference type="AlphaFoldDB" id="A0A1W7D1D3"/>
<evidence type="ECO:0000256" key="8">
    <source>
        <dbReference type="ARBA" id="ARBA00023027"/>
    </source>
</evidence>
<dbReference type="PROSITE" id="PS00570">
    <property type="entry name" value="RING_HYDROXYL_ALPHA"/>
    <property type="match status" value="1"/>
</dbReference>
<keyword evidence="8" id="KW-0520">NAD</keyword>
<evidence type="ECO:0000256" key="4">
    <source>
        <dbReference type="ARBA" id="ARBA00022964"/>
    </source>
</evidence>
<keyword evidence="2" id="KW-0001">2Fe-2S</keyword>
<evidence type="ECO:0000256" key="7">
    <source>
        <dbReference type="ARBA" id="ARBA00023014"/>
    </source>
</evidence>
<evidence type="ECO:0000313" key="10">
    <source>
        <dbReference type="EMBL" id="ARQ70836.1"/>
    </source>
</evidence>
<dbReference type="PANTHER" id="PTHR43756:SF1">
    <property type="entry name" value="3-PHENYLPROPIONATE_CINNAMIC ACID DIOXYGENASE SUBUNIT ALPHA"/>
    <property type="match status" value="1"/>
</dbReference>
<dbReference type="Gene3D" id="3.90.380.10">
    <property type="entry name" value="Naphthalene 1,2-dioxygenase Alpha Subunit, Chain A, domain 1"/>
    <property type="match status" value="1"/>
</dbReference>
<dbReference type="InterPro" id="IPR001663">
    <property type="entry name" value="Rng_hydr_dOase-A"/>
</dbReference>
<dbReference type="PRINTS" id="PR00090">
    <property type="entry name" value="RNGDIOXGNASE"/>
</dbReference>
<dbReference type="InterPro" id="IPR015879">
    <property type="entry name" value="Ring_hydroxy_dOase_asu_C_dom"/>
</dbReference>
<evidence type="ECO:0000256" key="2">
    <source>
        <dbReference type="ARBA" id="ARBA00022714"/>
    </source>
</evidence>
<dbReference type="EMBL" id="CP021121">
    <property type="protein sequence ID" value="ARQ70836.1"/>
    <property type="molecule type" value="Genomic_DNA"/>
</dbReference>
<accession>A0A1W7D1D3</accession>
<organism evidence="10 11">
    <name type="scientific">Streptomyces marincola</name>
    <dbReference type="NCBI Taxonomy" id="2878388"/>
    <lineage>
        <taxon>Bacteria</taxon>
        <taxon>Bacillati</taxon>
        <taxon>Actinomycetota</taxon>
        <taxon>Actinomycetes</taxon>
        <taxon>Kitasatosporales</taxon>
        <taxon>Streptomycetaceae</taxon>
        <taxon>Streptomyces</taxon>
    </lineage>
</organism>
<dbReference type="InterPro" id="IPR017941">
    <property type="entry name" value="Rieske_2Fe-2S"/>
</dbReference>
<evidence type="ECO:0000256" key="6">
    <source>
        <dbReference type="ARBA" id="ARBA00023004"/>
    </source>
</evidence>
<name>A0A1W7D1D3_9ACTN</name>
<keyword evidence="7" id="KW-0411">Iron-sulfur</keyword>
<proteinExistence type="inferred from homology"/>
<comment type="similarity">
    <text evidence="1">Belongs to the bacterial ring-hydroxylating dioxygenase alpha subunit family.</text>
</comment>